<organism evidence="3 4">
    <name type="scientific">Pleodorina starrii</name>
    <dbReference type="NCBI Taxonomy" id="330485"/>
    <lineage>
        <taxon>Eukaryota</taxon>
        <taxon>Viridiplantae</taxon>
        <taxon>Chlorophyta</taxon>
        <taxon>core chlorophytes</taxon>
        <taxon>Chlorophyceae</taxon>
        <taxon>CS clade</taxon>
        <taxon>Chlamydomonadales</taxon>
        <taxon>Volvocaceae</taxon>
        <taxon>Pleodorina</taxon>
    </lineage>
</organism>
<feature type="region of interest" description="Disordered" evidence="2">
    <location>
        <begin position="303"/>
        <end position="354"/>
    </location>
</feature>
<comment type="caution">
    <text evidence="3">The sequence shown here is derived from an EMBL/GenBank/DDBJ whole genome shotgun (WGS) entry which is preliminary data.</text>
</comment>
<sequence>MGLWKRVSEKTKQAVGLKAASTVDWRPTSNARNLAMIEEVRRCSKQIKSLHRELRDLQARIDGNLGLLKSVLNSPLPRVYEMSDKGAVPVEREASIVGSGVAFDLLTATGSELKAKLQQEVLHPLDQWQAAYRMIKSRNVKCEELRLELDAKRRETAAMAVSLDKLKSKVLLAAAAEGDKSGGEAAGAVAAGPTGATNKFEDAEFKLQKEEDKVARLTQRYQTVEEEVYTALLTLINDTKVLKQYAATALVVFQQGFAQAYTAFGPGAGVLELEMPLPTSSISISTSTPQTKGQVASQCSAIVPSSGGNPKGGPDTPEQQSQPPSAQGPPNAPTWYHDARRNAAPMSDYSDDDN</sequence>
<evidence type="ECO:0000313" key="3">
    <source>
        <dbReference type="EMBL" id="GLC51974.1"/>
    </source>
</evidence>
<reference evidence="3 4" key="1">
    <citation type="journal article" date="2023" name="Commun. Biol.">
        <title>Reorganization of the ancestral sex-determining regions during the evolution of trioecy in Pleodorina starrii.</title>
        <authorList>
            <person name="Takahashi K."/>
            <person name="Suzuki S."/>
            <person name="Kawai-Toyooka H."/>
            <person name="Yamamoto K."/>
            <person name="Hamaji T."/>
            <person name="Ootsuki R."/>
            <person name="Yamaguchi H."/>
            <person name="Kawachi M."/>
            <person name="Higashiyama T."/>
            <person name="Nozaki H."/>
        </authorList>
    </citation>
    <scope>NUCLEOTIDE SEQUENCE [LARGE SCALE GENOMIC DNA]</scope>
    <source>
        <strain evidence="3 4">NIES-4479</strain>
    </source>
</reference>
<protein>
    <recommendedName>
        <fullName evidence="5">BAR domain-containing protein</fullName>
    </recommendedName>
</protein>
<dbReference type="OrthoDB" id="544949at2759"/>
<dbReference type="Proteomes" id="UP001165080">
    <property type="component" value="Unassembled WGS sequence"/>
</dbReference>
<evidence type="ECO:0008006" key="5">
    <source>
        <dbReference type="Google" id="ProtNLM"/>
    </source>
</evidence>
<dbReference type="InterPro" id="IPR027267">
    <property type="entry name" value="AH/BAR_dom_sf"/>
</dbReference>
<keyword evidence="1" id="KW-0175">Coiled coil</keyword>
<dbReference type="EMBL" id="BRXU01000005">
    <property type="protein sequence ID" value="GLC51974.1"/>
    <property type="molecule type" value="Genomic_DNA"/>
</dbReference>
<evidence type="ECO:0000256" key="1">
    <source>
        <dbReference type="SAM" id="Coils"/>
    </source>
</evidence>
<name>A0A9W6F0S6_9CHLO</name>
<accession>A0A9W6F0S6</accession>
<proteinExistence type="predicted"/>
<dbReference type="AlphaFoldDB" id="A0A9W6F0S6"/>
<feature type="coiled-coil region" evidence="1">
    <location>
        <begin position="200"/>
        <end position="227"/>
    </location>
</feature>
<gene>
    <name evidence="3" type="primary">PLEST003993</name>
    <name evidence="3" type="ORF">PLESTB_000568900</name>
</gene>
<evidence type="ECO:0000256" key="2">
    <source>
        <dbReference type="SAM" id="MobiDB-lite"/>
    </source>
</evidence>
<evidence type="ECO:0000313" key="4">
    <source>
        <dbReference type="Proteomes" id="UP001165080"/>
    </source>
</evidence>
<keyword evidence="4" id="KW-1185">Reference proteome</keyword>
<dbReference type="Gene3D" id="1.20.1270.60">
    <property type="entry name" value="Arfaptin homology (AH) domain/BAR domain"/>
    <property type="match status" value="1"/>
</dbReference>